<accession>A0A939PQ19</accession>
<keyword evidence="3" id="KW-1185">Reference proteome</keyword>
<organism evidence="2 3">
    <name type="scientific">Actinomadura barringtoniae</name>
    <dbReference type="NCBI Taxonomy" id="1427535"/>
    <lineage>
        <taxon>Bacteria</taxon>
        <taxon>Bacillati</taxon>
        <taxon>Actinomycetota</taxon>
        <taxon>Actinomycetes</taxon>
        <taxon>Streptosporangiales</taxon>
        <taxon>Thermomonosporaceae</taxon>
        <taxon>Actinomadura</taxon>
    </lineage>
</organism>
<dbReference type="AlphaFoldDB" id="A0A939PQ19"/>
<comment type="caution">
    <text evidence="2">The sequence shown here is derived from an EMBL/GenBank/DDBJ whole genome shotgun (WGS) entry which is preliminary data.</text>
</comment>
<dbReference type="InterPro" id="IPR037171">
    <property type="entry name" value="NagB/RpiA_transferase-like"/>
</dbReference>
<name>A0A939PQ19_9ACTN</name>
<proteinExistence type="predicted"/>
<reference evidence="2" key="1">
    <citation type="submission" date="2021-03" db="EMBL/GenBank/DDBJ databases">
        <authorList>
            <person name="Kanchanasin P."/>
            <person name="Saeng-In P."/>
            <person name="Phongsopitanun W."/>
            <person name="Yuki M."/>
            <person name="Kudo T."/>
            <person name="Ohkuma M."/>
            <person name="Tanasupawat S."/>
        </authorList>
    </citation>
    <scope>NUCLEOTIDE SEQUENCE</scope>
    <source>
        <strain evidence="2">GKU 128</strain>
    </source>
</reference>
<feature type="domain" description="LUD" evidence="1">
    <location>
        <begin position="114"/>
        <end position="211"/>
    </location>
</feature>
<dbReference type="Pfam" id="PF02589">
    <property type="entry name" value="LUD_dom"/>
    <property type="match status" value="1"/>
</dbReference>
<dbReference type="EMBL" id="JAGEOJ010000024">
    <property type="protein sequence ID" value="MBO2454064.1"/>
    <property type="molecule type" value="Genomic_DNA"/>
</dbReference>
<gene>
    <name evidence="2" type="ORF">J4573_43730</name>
</gene>
<dbReference type="PANTHER" id="PTHR43682:SF1">
    <property type="entry name" value="LACTATE UTILIZATION PROTEIN C"/>
    <property type="match status" value="1"/>
</dbReference>
<evidence type="ECO:0000313" key="3">
    <source>
        <dbReference type="Proteomes" id="UP000669179"/>
    </source>
</evidence>
<dbReference type="PANTHER" id="PTHR43682">
    <property type="entry name" value="LACTATE UTILIZATION PROTEIN C"/>
    <property type="match status" value="1"/>
</dbReference>
<dbReference type="InterPro" id="IPR003741">
    <property type="entry name" value="LUD_dom"/>
</dbReference>
<dbReference type="InterPro" id="IPR024185">
    <property type="entry name" value="FTHF_cligase-like_sf"/>
</dbReference>
<evidence type="ECO:0000313" key="2">
    <source>
        <dbReference type="EMBL" id="MBO2454064.1"/>
    </source>
</evidence>
<dbReference type="SUPFAM" id="SSF100950">
    <property type="entry name" value="NagB/RpiA/CoA transferase-like"/>
    <property type="match status" value="1"/>
</dbReference>
<sequence length="213" mass="22603">MGEREKILGRVRDALGDARGTEVEVPRDYRRRLTEDVAAGRADVLALFTERLADHRATVRHVGGDELATTLAAALWGREAKEIIVPADLPYGWLAELDGVRALADSAMTDTATLRAVDGVVTGCAVAIAQTGTIVLDGGRAQGRRALTLVPAHHLCVVHADQVVGTVPEAVSRVDPYRPLTWISGPTATGALGPPRVTGMHGPRSLEVLVVED</sequence>
<dbReference type="Gene3D" id="3.40.50.10420">
    <property type="entry name" value="NagB/RpiA/CoA transferase-like"/>
    <property type="match status" value="1"/>
</dbReference>
<dbReference type="Proteomes" id="UP000669179">
    <property type="component" value="Unassembled WGS sequence"/>
</dbReference>
<evidence type="ECO:0000259" key="1">
    <source>
        <dbReference type="Pfam" id="PF02589"/>
    </source>
</evidence>
<protein>
    <submittedName>
        <fullName evidence="2">LUD domain-containing protein</fullName>
    </submittedName>
</protein>
<dbReference type="RefSeq" id="WP_208262181.1">
    <property type="nucleotide sequence ID" value="NZ_JAGEOJ010000024.1"/>
</dbReference>